<evidence type="ECO:0000313" key="9">
    <source>
        <dbReference type="EMBL" id="MBB6447119.1"/>
    </source>
</evidence>
<feature type="transmembrane region" description="Helical" evidence="8">
    <location>
        <begin position="387"/>
        <end position="409"/>
    </location>
</feature>
<dbReference type="PANTHER" id="PTHR22550:SF5">
    <property type="entry name" value="LEUCINE ZIPPER PROTEIN 4"/>
    <property type="match status" value="1"/>
</dbReference>
<dbReference type="Pfam" id="PF03323">
    <property type="entry name" value="GerA"/>
    <property type="match status" value="1"/>
</dbReference>
<keyword evidence="4 8" id="KW-1133">Transmembrane helix</keyword>
<evidence type="ECO:0000256" key="5">
    <source>
        <dbReference type="ARBA" id="ARBA00023136"/>
    </source>
</evidence>
<evidence type="ECO:0000256" key="1">
    <source>
        <dbReference type="ARBA" id="ARBA00004141"/>
    </source>
</evidence>
<evidence type="ECO:0000256" key="8">
    <source>
        <dbReference type="SAM" id="Phobius"/>
    </source>
</evidence>
<proteinExistence type="inferred from homology"/>
<dbReference type="PIRSF" id="PIRSF005690">
    <property type="entry name" value="GerBA"/>
    <property type="match status" value="1"/>
</dbReference>
<accession>A0A7X0LY57</accession>
<keyword evidence="3 8" id="KW-0812">Transmembrane</keyword>
<organism evidence="9 10">
    <name type="scientific">Bacillus benzoevorans</name>
    <dbReference type="NCBI Taxonomy" id="1456"/>
    <lineage>
        <taxon>Bacteria</taxon>
        <taxon>Bacillati</taxon>
        <taxon>Bacillota</taxon>
        <taxon>Bacilli</taxon>
        <taxon>Bacillales</taxon>
        <taxon>Bacillaceae</taxon>
        <taxon>Bacillus</taxon>
    </lineage>
</organism>
<dbReference type="PANTHER" id="PTHR22550">
    <property type="entry name" value="SPORE GERMINATION PROTEIN"/>
    <property type="match status" value="1"/>
</dbReference>
<keyword evidence="10" id="KW-1185">Reference proteome</keyword>
<feature type="transmembrane region" description="Helical" evidence="8">
    <location>
        <begin position="468"/>
        <end position="498"/>
    </location>
</feature>
<dbReference type="AlphaFoldDB" id="A0A7X0LY57"/>
<feature type="region of interest" description="Disordered" evidence="7">
    <location>
        <begin position="582"/>
        <end position="603"/>
    </location>
</feature>
<sequence>MPIGKTIINEPLGIVEEAGSDVTRGFMAVCTICFHYAIDFYGKCIKNWKYRHSKGRLYHLGVLKDMSSSWNRFIKNVKNSKKTTQFEEREILVNQRELNEHLRKNLQIVKEALGNSSDLAIREFKMGKPSFHPVAIVYINGLTDMEVVSNFMIERLMNYADHTDEAAPQSPMPLFTEIKEHILSVGTIKEITDMDKLLHSLLSGESILLMDDCNHALSCSAQGGELRAITEPTSEPAVRGPKESFVEALITNTAMVRHRIKSPNLWVETMKLGKITQNDVSMMYVNGIVNDKLLTEVKERLGKIEADEIIGANTIEEWINDDVWTLWPTTFITERPDVVAGQLLEGRVVIFVDGTPDALILPATWIEFFQTAEDYYLRWNIASFLRVLRIIAFLITLLGPALFIAFIAYHPELIPTPLLINLTAQRQGIPFPIFIEALLMEFTFEVLREAGVRMPRPVGQAVSIVGALVLGDAAVSAGIVSSAMVIVVAGTAIASFTIPHYSMMDAVRLFRFLMMVLAASFGLYGIGLGVMALVAHTCSIRSFGIPYLTPFAPLILTDWKDTFVRVPKPFLSTRPRLINQKKIKRTGSTQNLGPSPRDNRTQE</sequence>
<gene>
    <name evidence="9" type="ORF">HNR53_003798</name>
</gene>
<dbReference type="Proteomes" id="UP000531594">
    <property type="component" value="Unassembled WGS sequence"/>
</dbReference>
<comment type="caution">
    <text evidence="9">The sequence shown here is derived from an EMBL/GenBank/DDBJ whole genome shotgun (WGS) entry which is preliminary data.</text>
</comment>
<evidence type="ECO:0000256" key="6">
    <source>
        <dbReference type="PIRNR" id="PIRNR005690"/>
    </source>
</evidence>
<dbReference type="InterPro" id="IPR050768">
    <property type="entry name" value="UPF0353/GerABKA_families"/>
</dbReference>
<protein>
    <submittedName>
        <fullName evidence="9">Spore germination protein KA</fullName>
    </submittedName>
</protein>
<comment type="subcellular location">
    <subcellularLocation>
        <location evidence="6">Cell membrane</location>
    </subcellularLocation>
    <subcellularLocation>
        <location evidence="1">Membrane</location>
        <topology evidence="1">Multi-pass membrane protein</topology>
    </subcellularLocation>
</comment>
<dbReference type="GO" id="GO:0005886">
    <property type="term" value="C:plasma membrane"/>
    <property type="evidence" value="ECO:0007669"/>
    <property type="project" value="UniProtKB-SubCell"/>
</dbReference>
<evidence type="ECO:0000256" key="7">
    <source>
        <dbReference type="SAM" id="MobiDB-lite"/>
    </source>
</evidence>
<evidence type="ECO:0000256" key="4">
    <source>
        <dbReference type="ARBA" id="ARBA00022989"/>
    </source>
</evidence>
<keyword evidence="5 6" id="KW-0472">Membrane</keyword>
<comment type="similarity">
    <text evidence="2 6">Belongs to the GerABKA family.</text>
</comment>
<reference evidence="9 10" key="1">
    <citation type="submission" date="2020-08" db="EMBL/GenBank/DDBJ databases">
        <title>Genomic Encyclopedia of Type Strains, Phase IV (KMG-IV): sequencing the most valuable type-strain genomes for metagenomic binning, comparative biology and taxonomic classification.</title>
        <authorList>
            <person name="Goeker M."/>
        </authorList>
    </citation>
    <scope>NUCLEOTIDE SEQUENCE [LARGE SCALE GENOMIC DNA]</scope>
    <source>
        <strain evidence="9 10">DSM 5391</strain>
    </source>
</reference>
<evidence type="ECO:0000313" key="10">
    <source>
        <dbReference type="Proteomes" id="UP000531594"/>
    </source>
</evidence>
<dbReference type="GO" id="GO:0009847">
    <property type="term" value="P:spore germination"/>
    <property type="evidence" value="ECO:0007669"/>
    <property type="project" value="UniProtKB-UniRule"/>
</dbReference>
<evidence type="ECO:0000256" key="2">
    <source>
        <dbReference type="ARBA" id="ARBA00005278"/>
    </source>
</evidence>
<feature type="transmembrane region" description="Helical" evidence="8">
    <location>
        <begin position="510"/>
        <end position="535"/>
    </location>
</feature>
<evidence type="ECO:0000256" key="3">
    <source>
        <dbReference type="ARBA" id="ARBA00022692"/>
    </source>
</evidence>
<name>A0A7X0LY57_9BACI</name>
<dbReference type="EMBL" id="JACHGK010000017">
    <property type="protein sequence ID" value="MBB6447119.1"/>
    <property type="molecule type" value="Genomic_DNA"/>
</dbReference>
<dbReference type="InterPro" id="IPR004995">
    <property type="entry name" value="Spore_Ger"/>
</dbReference>